<evidence type="ECO:0000256" key="2">
    <source>
        <dbReference type="ARBA" id="ARBA00009881"/>
    </source>
</evidence>
<dbReference type="InterPro" id="IPR004136">
    <property type="entry name" value="NMO"/>
</dbReference>
<comment type="catalytic activity">
    <reaction evidence="9">
        <text>3 propionate 3-nitronate + 3 O2 + H2O = 3 3-oxopropanoate + 2 nitrate + nitrite + H2O2 + 3 H(+)</text>
        <dbReference type="Rhea" id="RHEA:57332"/>
        <dbReference type="ChEBI" id="CHEBI:15377"/>
        <dbReference type="ChEBI" id="CHEBI:15378"/>
        <dbReference type="ChEBI" id="CHEBI:15379"/>
        <dbReference type="ChEBI" id="CHEBI:16240"/>
        <dbReference type="ChEBI" id="CHEBI:16301"/>
        <dbReference type="ChEBI" id="CHEBI:17632"/>
        <dbReference type="ChEBI" id="CHEBI:33190"/>
        <dbReference type="ChEBI" id="CHEBI:136067"/>
    </reaction>
</comment>
<accession>A0A3N1CWD6</accession>
<evidence type="ECO:0000256" key="6">
    <source>
        <dbReference type="ARBA" id="ARBA00023002"/>
    </source>
</evidence>
<keyword evidence="5" id="KW-0288">FMN</keyword>
<proteinExistence type="inferred from homology"/>
<evidence type="ECO:0000256" key="8">
    <source>
        <dbReference type="ARBA" id="ARBA00031155"/>
    </source>
</evidence>
<dbReference type="PANTHER" id="PTHR42747">
    <property type="entry name" value="NITRONATE MONOOXYGENASE-RELATED"/>
    <property type="match status" value="1"/>
</dbReference>
<reference evidence="10 11" key="1">
    <citation type="submission" date="2018-11" db="EMBL/GenBank/DDBJ databases">
        <title>Sequencing the genomes of 1000 actinobacteria strains.</title>
        <authorList>
            <person name="Klenk H.-P."/>
        </authorList>
    </citation>
    <scope>NUCLEOTIDE SEQUENCE [LARGE SCALE GENOMIC DNA]</scope>
    <source>
        <strain evidence="10 11">DSM 44254</strain>
    </source>
</reference>
<dbReference type="PANTHER" id="PTHR42747:SF3">
    <property type="entry name" value="NITRONATE MONOOXYGENASE-RELATED"/>
    <property type="match status" value="1"/>
</dbReference>
<evidence type="ECO:0000313" key="10">
    <source>
        <dbReference type="EMBL" id="ROO85535.1"/>
    </source>
</evidence>
<keyword evidence="7" id="KW-0503">Monooxygenase</keyword>
<evidence type="ECO:0000256" key="9">
    <source>
        <dbReference type="ARBA" id="ARBA00049401"/>
    </source>
</evidence>
<evidence type="ECO:0000256" key="1">
    <source>
        <dbReference type="ARBA" id="ARBA00001917"/>
    </source>
</evidence>
<sequence length="337" mass="34273">MTGGAQWPSRLRIAQAPMAGGAATPELVAAVCGAGGLGFLAAGYRSAAAMREEIARTRRLTSGAFGVNVFLPTADAADAEAVSAYGAVVEPEARRLGVGLGTPAGGDDDYPAKIEALLADPPAVVGFTFGRPDPEAVRLLRERGVLVLATVTSAEEARQVEGVDALCVQGAEAGGHRGSFANGPLEGVPLDRLLREVRAAVRLPLVAAGGLATGRDVARALAAGADAAMAGTAFLLCPESGTGATHRRALTDPAYDRTAMTRAFTGRPARGLANRFLDAYSALAPAAYPQVHHLTSPLRKAAAAQGDADALHLWAGTSWRGARAVPAAEVVAELAGS</sequence>
<comment type="cofactor">
    <cofactor evidence="1">
        <name>FMN</name>
        <dbReference type="ChEBI" id="CHEBI:58210"/>
    </cofactor>
</comment>
<dbReference type="SUPFAM" id="SSF51412">
    <property type="entry name" value="Inosine monophosphate dehydrogenase (IMPDH)"/>
    <property type="match status" value="1"/>
</dbReference>
<organism evidence="10 11">
    <name type="scientific">Actinocorallia herbida</name>
    <dbReference type="NCBI Taxonomy" id="58109"/>
    <lineage>
        <taxon>Bacteria</taxon>
        <taxon>Bacillati</taxon>
        <taxon>Actinomycetota</taxon>
        <taxon>Actinomycetes</taxon>
        <taxon>Streptosporangiales</taxon>
        <taxon>Thermomonosporaceae</taxon>
        <taxon>Actinocorallia</taxon>
    </lineage>
</organism>
<protein>
    <recommendedName>
        <fullName evidence="8">Propionate 3-nitronate monooxygenase</fullName>
    </recommendedName>
</protein>
<evidence type="ECO:0000256" key="4">
    <source>
        <dbReference type="ARBA" id="ARBA00022630"/>
    </source>
</evidence>
<keyword evidence="3" id="KW-0216">Detoxification</keyword>
<keyword evidence="4" id="KW-0285">Flavoprotein</keyword>
<dbReference type="AlphaFoldDB" id="A0A3N1CWD6"/>
<gene>
    <name evidence="10" type="ORF">EDD29_3080</name>
</gene>
<dbReference type="GO" id="GO:0009636">
    <property type="term" value="P:response to toxic substance"/>
    <property type="evidence" value="ECO:0007669"/>
    <property type="project" value="UniProtKB-KW"/>
</dbReference>
<name>A0A3N1CWD6_9ACTN</name>
<dbReference type="Gene3D" id="3.20.20.70">
    <property type="entry name" value="Aldolase class I"/>
    <property type="match status" value="1"/>
</dbReference>
<evidence type="ECO:0000313" key="11">
    <source>
        <dbReference type="Proteomes" id="UP000272400"/>
    </source>
</evidence>
<dbReference type="EMBL" id="RJKE01000001">
    <property type="protein sequence ID" value="ROO85535.1"/>
    <property type="molecule type" value="Genomic_DNA"/>
</dbReference>
<keyword evidence="11" id="KW-1185">Reference proteome</keyword>
<dbReference type="RefSeq" id="WP_211359732.1">
    <property type="nucleotide sequence ID" value="NZ_RJKE01000001.1"/>
</dbReference>
<comment type="caution">
    <text evidence="10">The sequence shown here is derived from an EMBL/GenBank/DDBJ whole genome shotgun (WGS) entry which is preliminary data.</text>
</comment>
<dbReference type="Pfam" id="PF03060">
    <property type="entry name" value="NMO"/>
    <property type="match status" value="1"/>
</dbReference>
<dbReference type="CDD" id="cd04730">
    <property type="entry name" value="NPD_like"/>
    <property type="match status" value="1"/>
</dbReference>
<dbReference type="GO" id="GO:0018580">
    <property type="term" value="F:nitronate monooxygenase activity"/>
    <property type="evidence" value="ECO:0007669"/>
    <property type="project" value="InterPro"/>
</dbReference>
<comment type="similarity">
    <text evidence="2">Belongs to the nitronate monooxygenase family. NMO class I subfamily.</text>
</comment>
<dbReference type="Proteomes" id="UP000272400">
    <property type="component" value="Unassembled WGS sequence"/>
</dbReference>
<evidence type="ECO:0000256" key="7">
    <source>
        <dbReference type="ARBA" id="ARBA00023033"/>
    </source>
</evidence>
<evidence type="ECO:0000256" key="5">
    <source>
        <dbReference type="ARBA" id="ARBA00022643"/>
    </source>
</evidence>
<evidence type="ECO:0000256" key="3">
    <source>
        <dbReference type="ARBA" id="ARBA00022575"/>
    </source>
</evidence>
<keyword evidence="6" id="KW-0560">Oxidoreductase</keyword>
<dbReference type="InterPro" id="IPR013785">
    <property type="entry name" value="Aldolase_TIM"/>
</dbReference>